<feature type="region of interest" description="Disordered" evidence="1">
    <location>
        <begin position="350"/>
        <end position="373"/>
    </location>
</feature>
<feature type="signal peptide" evidence="2">
    <location>
        <begin position="1"/>
        <end position="25"/>
    </location>
</feature>
<dbReference type="EMBL" id="WNWQ01000026">
    <property type="protein sequence ID" value="KAE9983620.1"/>
    <property type="molecule type" value="Genomic_DNA"/>
</dbReference>
<feature type="compositionally biased region" description="Basic and acidic residues" evidence="1">
    <location>
        <begin position="358"/>
        <end position="373"/>
    </location>
</feature>
<comment type="caution">
    <text evidence="3">The sequence shown here is derived from an EMBL/GenBank/DDBJ whole genome shotgun (WGS) entry which is preliminary data.</text>
</comment>
<feature type="chain" id="PRO_5034316053" evidence="2">
    <location>
        <begin position="26"/>
        <end position="373"/>
    </location>
</feature>
<organism evidence="3 4">
    <name type="scientific">Venturia inaequalis</name>
    <name type="common">Apple scab fungus</name>
    <dbReference type="NCBI Taxonomy" id="5025"/>
    <lineage>
        <taxon>Eukaryota</taxon>
        <taxon>Fungi</taxon>
        <taxon>Dikarya</taxon>
        <taxon>Ascomycota</taxon>
        <taxon>Pezizomycotina</taxon>
        <taxon>Dothideomycetes</taxon>
        <taxon>Pleosporomycetidae</taxon>
        <taxon>Venturiales</taxon>
        <taxon>Venturiaceae</taxon>
        <taxon>Venturia</taxon>
    </lineage>
</organism>
<proteinExistence type="predicted"/>
<accession>A0A8H3Z2Q7</accession>
<evidence type="ECO:0000256" key="1">
    <source>
        <dbReference type="SAM" id="MobiDB-lite"/>
    </source>
</evidence>
<sequence>MSLHITSRWLLILLLPAAIPKFTSTSSPELDTLLESIRSKVFLPSYLNKSQLKLVRSNKAKTQLDNDPVFATFGEEEIRLTHLDVTKDQPRKKVLLQFKDMAKESKDWANLPALLDGWHHARPNTPASIIAPLVRQASKAGQLSTIIQCLWQVEKNGLSLADPLLRFTIIQSIRINALESGWGNITKRSFKQIQTVLELMEKPGHCGSRTVSDSDPRAEPFCIGVALELAARRVQNEFGGKDEEGFVATYFKRLTSALGQQKSELSSFSIEQMALTSGQAYDGLTVDEKRAAFGRFLSRHLPAWHGLKLAKRILGNSVSAESRQVAEKFQKDIETKLNLAYKAAHEAQPVASPVTAGDGDHDAFAEWRSSRGR</sequence>
<protein>
    <submittedName>
        <fullName evidence="3">Uncharacterized protein</fullName>
    </submittedName>
</protein>
<dbReference type="Proteomes" id="UP000433883">
    <property type="component" value="Unassembled WGS sequence"/>
</dbReference>
<dbReference type="AlphaFoldDB" id="A0A8H3Z2Q7"/>
<gene>
    <name evidence="3" type="ORF">BLS_003990</name>
</gene>
<name>A0A8H3Z2Q7_VENIN</name>
<reference evidence="3 4" key="1">
    <citation type="submission" date="2019-11" db="EMBL/GenBank/DDBJ databases">
        <title>Venturia inaequalis Genome Resource.</title>
        <authorList>
            <person name="Lichtner F.J."/>
        </authorList>
    </citation>
    <scope>NUCLEOTIDE SEQUENCE [LARGE SCALE GENOMIC DNA]</scope>
    <source>
        <strain evidence="3">Bline_iso_100314</strain>
    </source>
</reference>
<evidence type="ECO:0000256" key="2">
    <source>
        <dbReference type="SAM" id="SignalP"/>
    </source>
</evidence>
<keyword evidence="2" id="KW-0732">Signal</keyword>
<evidence type="ECO:0000313" key="3">
    <source>
        <dbReference type="EMBL" id="KAE9983620.1"/>
    </source>
</evidence>
<evidence type="ECO:0000313" key="4">
    <source>
        <dbReference type="Proteomes" id="UP000433883"/>
    </source>
</evidence>